<name>A0A916VBY2_9FIRM</name>
<evidence type="ECO:0000256" key="1">
    <source>
        <dbReference type="SAM" id="SignalP"/>
    </source>
</evidence>
<dbReference type="RefSeq" id="WP_201309482.1">
    <property type="nucleotide sequence ID" value="NZ_BLYI01000002.1"/>
</dbReference>
<evidence type="ECO:0000313" key="2">
    <source>
        <dbReference type="EMBL" id="GFO83662.1"/>
    </source>
</evidence>
<gene>
    <name evidence="2" type="ORF">ANBU17_00090</name>
</gene>
<reference evidence="2" key="1">
    <citation type="submission" date="2020-06" db="EMBL/GenBank/DDBJ databases">
        <title>Characterization of fructooligosaccharide metabolism and fructooligosaccharide-degrading enzymes in human commensal butyrate producers.</title>
        <authorList>
            <person name="Tanno H."/>
            <person name="Fujii T."/>
            <person name="Hirano K."/>
            <person name="Maeno S."/>
            <person name="Tonozuka T."/>
            <person name="Sakamoto M."/>
            <person name="Ohkuma M."/>
            <person name="Tochio T."/>
            <person name="Endo A."/>
        </authorList>
    </citation>
    <scope>NUCLEOTIDE SEQUENCE</scope>
    <source>
        <strain evidence="2">JCM 17466</strain>
    </source>
</reference>
<feature type="signal peptide" evidence="1">
    <location>
        <begin position="1"/>
        <end position="28"/>
    </location>
</feature>
<evidence type="ECO:0000313" key="3">
    <source>
        <dbReference type="Proteomes" id="UP000613208"/>
    </source>
</evidence>
<protein>
    <recommendedName>
        <fullName evidence="4">DUF5626 domain-containing protein</fullName>
    </recommendedName>
</protein>
<sequence length="136" mass="14868">MKKFRKAIALCSLCSLVLLSSSITPVSAANDWDGFQNVTIGLSFGTLGRADFYTSVIPSVGTYYSTITMKLQRYSGGSWHTLASGTHGETGSNLFSSSYYVTKGYTYRVHSTVTIYKSKGGAKINSDTFTYKNSYK</sequence>
<proteinExistence type="predicted"/>
<dbReference type="EMBL" id="BLYI01000002">
    <property type="protein sequence ID" value="GFO83662.1"/>
    <property type="molecule type" value="Genomic_DNA"/>
</dbReference>
<organism evidence="2 3">
    <name type="scientific">Anaerostipes butyraticus</name>
    <dbReference type="NCBI Taxonomy" id="645466"/>
    <lineage>
        <taxon>Bacteria</taxon>
        <taxon>Bacillati</taxon>
        <taxon>Bacillota</taxon>
        <taxon>Clostridia</taxon>
        <taxon>Lachnospirales</taxon>
        <taxon>Lachnospiraceae</taxon>
        <taxon>Anaerostipes</taxon>
    </lineage>
</organism>
<accession>A0A916VBY2</accession>
<dbReference type="AlphaFoldDB" id="A0A916VBY2"/>
<comment type="caution">
    <text evidence="2">The sequence shown here is derived from an EMBL/GenBank/DDBJ whole genome shotgun (WGS) entry which is preliminary data.</text>
</comment>
<keyword evidence="3" id="KW-1185">Reference proteome</keyword>
<evidence type="ECO:0008006" key="4">
    <source>
        <dbReference type="Google" id="ProtNLM"/>
    </source>
</evidence>
<dbReference type="Proteomes" id="UP000613208">
    <property type="component" value="Unassembled WGS sequence"/>
</dbReference>
<keyword evidence="1" id="KW-0732">Signal</keyword>
<feature type="chain" id="PRO_5037295621" description="DUF5626 domain-containing protein" evidence="1">
    <location>
        <begin position="29"/>
        <end position="136"/>
    </location>
</feature>